<proteinExistence type="predicted"/>
<organism evidence="1 2">
    <name type="scientific">Eumeta variegata</name>
    <name type="common">Bagworm moth</name>
    <name type="synonym">Eumeta japonica</name>
    <dbReference type="NCBI Taxonomy" id="151549"/>
    <lineage>
        <taxon>Eukaryota</taxon>
        <taxon>Metazoa</taxon>
        <taxon>Ecdysozoa</taxon>
        <taxon>Arthropoda</taxon>
        <taxon>Hexapoda</taxon>
        <taxon>Insecta</taxon>
        <taxon>Pterygota</taxon>
        <taxon>Neoptera</taxon>
        <taxon>Endopterygota</taxon>
        <taxon>Lepidoptera</taxon>
        <taxon>Glossata</taxon>
        <taxon>Ditrysia</taxon>
        <taxon>Tineoidea</taxon>
        <taxon>Psychidae</taxon>
        <taxon>Oiketicinae</taxon>
        <taxon>Eumeta</taxon>
    </lineage>
</organism>
<dbReference type="OrthoDB" id="10017160at2759"/>
<dbReference type="EMBL" id="BGZK01001301">
    <property type="protein sequence ID" value="GBP76725.1"/>
    <property type="molecule type" value="Genomic_DNA"/>
</dbReference>
<dbReference type="GO" id="GO:0003676">
    <property type="term" value="F:nucleic acid binding"/>
    <property type="evidence" value="ECO:0007669"/>
    <property type="project" value="InterPro"/>
</dbReference>
<evidence type="ECO:0008006" key="3">
    <source>
        <dbReference type="Google" id="ProtNLM"/>
    </source>
</evidence>
<dbReference type="PANTHER" id="PTHR46060">
    <property type="entry name" value="MARINER MOS1 TRANSPOSASE-LIKE PROTEIN"/>
    <property type="match status" value="1"/>
</dbReference>
<dbReference type="PANTHER" id="PTHR46060:SF1">
    <property type="entry name" value="MARINER MOS1 TRANSPOSASE-LIKE PROTEIN"/>
    <property type="match status" value="1"/>
</dbReference>
<name>A0A4C1YQU9_EUMVA</name>
<gene>
    <name evidence="1" type="ORF">EVAR_11832_1</name>
</gene>
<sequence>MATTNFYNQQESYNTLRLAFHDEDPSLSTLYNWFILLKRGPTNLTDDLRRGHLSMVTTEDNISAVRPMIETDKRVTYQQLRISLGVEILAHQPYSPDLTSCHFYLFPKIKEQLLGKWFTDAEEIVPAHEKSMEATP</sequence>
<accession>A0A4C1YQU9</accession>
<keyword evidence="2" id="KW-1185">Reference proteome</keyword>
<comment type="caution">
    <text evidence="1">The sequence shown here is derived from an EMBL/GenBank/DDBJ whole genome shotgun (WGS) entry which is preliminary data.</text>
</comment>
<dbReference type="Proteomes" id="UP000299102">
    <property type="component" value="Unassembled WGS sequence"/>
</dbReference>
<dbReference type="InterPro" id="IPR036397">
    <property type="entry name" value="RNaseH_sf"/>
</dbReference>
<dbReference type="Gene3D" id="3.30.420.10">
    <property type="entry name" value="Ribonuclease H-like superfamily/Ribonuclease H"/>
    <property type="match status" value="1"/>
</dbReference>
<protein>
    <recommendedName>
        <fullName evidence="3">Histone-lysine N-methyltransferase SETMAR</fullName>
    </recommendedName>
</protein>
<reference evidence="1 2" key="1">
    <citation type="journal article" date="2019" name="Commun. Biol.">
        <title>The bagworm genome reveals a unique fibroin gene that provides high tensile strength.</title>
        <authorList>
            <person name="Kono N."/>
            <person name="Nakamura H."/>
            <person name="Ohtoshi R."/>
            <person name="Tomita M."/>
            <person name="Numata K."/>
            <person name="Arakawa K."/>
        </authorList>
    </citation>
    <scope>NUCLEOTIDE SEQUENCE [LARGE SCALE GENOMIC DNA]</scope>
</reference>
<evidence type="ECO:0000313" key="1">
    <source>
        <dbReference type="EMBL" id="GBP76725.1"/>
    </source>
</evidence>
<dbReference type="InterPro" id="IPR052709">
    <property type="entry name" value="Transposase-MT_Hybrid"/>
</dbReference>
<evidence type="ECO:0000313" key="2">
    <source>
        <dbReference type="Proteomes" id="UP000299102"/>
    </source>
</evidence>
<dbReference type="AlphaFoldDB" id="A0A4C1YQU9"/>